<gene>
    <name evidence="8" type="ORF">HMPREF9015_00021</name>
</gene>
<dbReference type="InterPro" id="IPR006156">
    <property type="entry name" value="Dihydroneopterin_aldolase"/>
</dbReference>
<proteinExistence type="inferred from homology"/>
<name>U2RV53_LEPWF</name>
<comment type="similarity">
    <text evidence="3 6">Belongs to the DHNA family.</text>
</comment>
<dbReference type="GO" id="GO:0005737">
    <property type="term" value="C:cytoplasm"/>
    <property type="evidence" value="ECO:0007669"/>
    <property type="project" value="TreeGrafter"/>
</dbReference>
<evidence type="ECO:0000256" key="2">
    <source>
        <dbReference type="ARBA" id="ARBA00005013"/>
    </source>
</evidence>
<dbReference type="UniPathway" id="UPA00077">
    <property type="reaction ID" value="UER00154"/>
</dbReference>
<dbReference type="EMBL" id="AWVM01000002">
    <property type="protein sequence ID" value="ERK54512.1"/>
    <property type="molecule type" value="Genomic_DNA"/>
</dbReference>
<comment type="catalytic activity">
    <reaction evidence="1 6">
        <text>7,8-dihydroneopterin = 6-hydroxymethyl-7,8-dihydropterin + glycolaldehyde</text>
        <dbReference type="Rhea" id="RHEA:10540"/>
        <dbReference type="ChEBI" id="CHEBI:17001"/>
        <dbReference type="ChEBI" id="CHEBI:17071"/>
        <dbReference type="ChEBI" id="CHEBI:44841"/>
        <dbReference type="EC" id="4.1.2.25"/>
    </reaction>
</comment>
<dbReference type="Proteomes" id="UP000016626">
    <property type="component" value="Unassembled WGS sequence"/>
</dbReference>
<accession>U2RV53</accession>
<evidence type="ECO:0000256" key="5">
    <source>
        <dbReference type="ARBA" id="ARBA00023239"/>
    </source>
</evidence>
<comment type="pathway">
    <text evidence="2 6">Cofactor biosynthesis; tetrahydrofolate biosynthesis; 2-amino-4-hydroxy-6-hydroxymethyl-7,8-dihydropteridine diphosphate from 7,8-dihydroneopterin triphosphate: step 3/4.</text>
</comment>
<reference evidence="8 9" key="1">
    <citation type="submission" date="2013-06" db="EMBL/GenBank/DDBJ databases">
        <authorList>
            <person name="Weinstock G."/>
            <person name="Sodergren E."/>
            <person name="Lobos E.A."/>
            <person name="Fulton L."/>
            <person name="Fulton R."/>
            <person name="Courtney L."/>
            <person name="Fronick C."/>
            <person name="O'Laughlin M."/>
            <person name="Godfrey J."/>
            <person name="Wilson R.M."/>
            <person name="Miner T."/>
            <person name="Farmer C."/>
            <person name="Delehaunty K."/>
            <person name="Cordes M."/>
            <person name="Minx P."/>
            <person name="Tomlinson C."/>
            <person name="Chen J."/>
            <person name="Wollam A."/>
            <person name="Pepin K.H."/>
            <person name="Bhonagiri V."/>
            <person name="Zhang X."/>
            <person name="Warren W."/>
            <person name="Mitreva M."/>
            <person name="Mardis E.R."/>
            <person name="Wilson R.K."/>
        </authorList>
    </citation>
    <scope>NUCLEOTIDE SEQUENCE [LARGE SCALE GENOMIC DNA]</scope>
    <source>
        <strain evidence="8 9">F0279</strain>
    </source>
</reference>
<organism evidence="8 9">
    <name type="scientific">Leptotrichia wadei (strain F0279)</name>
    <dbReference type="NCBI Taxonomy" id="888055"/>
    <lineage>
        <taxon>Bacteria</taxon>
        <taxon>Fusobacteriati</taxon>
        <taxon>Fusobacteriota</taxon>
        <taxon>Fusobacteriia</taxon>
        <taxon>Fusobacteriales</taxon>
        <taxon>Leptotrichiaceae</taxon>
        <taxon>Leptotrichia</taxon>
    </lineage>
</organism>
<dbReference type="GO" id="GO:0046654">
    <property type="term" value="P:tetrahydrofolate biosynthetic process"/>
    <property type="evidence" value="ECO:0007669"/>
    <property type="project" value="UniProtKB-UniRule"/>
</dbReference>
<dbReference type="EC" id="4.1.2.25" evidence="6"/>
<dbReference type="GO" id="GO:0004150">
    <property type="term" value="F:dihydroneopterin aldolase activity"/>
    <property type="evidence" value="ECO:0007669"/>
    <property type="project" value="UniProtKB-UniRule"/>
</dbReference>
<dbReference type="PANTHER" id="PTHR42844:SF1">
    <property type="entry name" value="DIHYDRONEOPTERIN ALDOLASE 1-RELATED"/>
    <property type="match status" value="1"/>
</dbReference>
<dbReference type="NCBIfam" id="TIGR00526">
    <property type="entry name" value="folB_dom"/>
    <property type="match status" value="1"/>
</dbReference>
<evidence type="ECO:0000313" key="9">
    <source>
        <dbReference type="Proteomes" id="UP000016626"/>
    </source>
</evidence>
<dbReference type="SMART" id="SM00905">
    <property type="entry name" value="FolB"/>
    <property type="match status" value="1"/>
</dbReference>
<evidence type="ECO:0000256" key="1">
    <source>
        <dbReference type="ARBA" id="ARBA00001353"/>
    </source>
</evidence>
<sequence length="121" mass="14041">MKEIQLYKIKINNMKFHSYIGVYEEEKKIGQNIEIDLIISLSKEIIKNDDINNILSYGDCYRKIEKIVKASNVDLLETLALEIIKEIKKLNGKIEYVQVNIRKLAVPIDGIFDSVEIQIND</sequence>
<dbReference type="PANTHER" id="PTHR42844">
    <property type="entry name" value="DIHYDRONEOPTERIN ALDOLASE 1-RELATED"/>
    <property type="match status" value="1"/>
</dbReference>
<keyword evidence="5 6" id="KW-0456">Lyase</keyword>
<dbReference type="AlphaFoldDB" id="U2RV53"/>
<protein>
    <recommendedName>
        <fullName evidence="6">7,8-dihydroneopterin aldolase</fullName>
        <ecNumber evidence="6">4.1.2.25</ecNumber>
    </recommendedName>
</protein>
<comment type="function">
    <text evidence="6">Catalyzes the conversion of 7,8-dihydroneopterin to 6-hydroxymethyl-7,8-dihydropterin.</text>
</comment>
<keyword evidence="4 6" id="KW-0289">Folate biosynthesis</keyword>
<dbReference type="InterPro" id="IPR043133">
    <property type="entry name" value="GTP-CH-I_C/QueF"/>
</dbReference>
<dbReference type="NCBIfam" id="TIGR00525">
    <property type="entry name" value="folB"/>
    <property type="match status" value="1"/>
</dbReference>
<dbReference type="InterPro" id="IPR006157">
    <property type="entry name" value="FolB_dom"/>
</dbReference>
<dbReference type="Pfam" id="PF02152">
    <property type="entry name" value="FolB"/>
    <property type="match status" value="1"/>
</dbReference>
<dbReference type="SUPFAM" id="SSF55620">
    <property type="entry name" value="Tetrahydrobiopterin biosynthesis enzymes-like"/>
    <property type="match status" value="1"/>
</dbReference>
<evidence type="ECO:0000256" key="6">
    <source>
        <dbReference type="RuleBase" id="RU362079"/>
    </source>
</evidence>
<evidence type="ECO:0000256" key="3">
    <source>
        <dbReference type="ARBA" id="ARBA00005708"/>
    </source>
</evidence>
<evidence type="ECO:0000313" key="8">
    <source>
        <dbReference type="EMBL" id="ERK54512.1"/>
    </source>
</evidence>
<dbReference type="GO" id="GO:0046656">
    <property type="term" value="P:folic acid biosynthetic process"/>
    <property type="evidence" value="ECO:0007669"/>
    <property type="project" value="UniProtKB-UniRule"/>
</dbReference>
<dbReference type="eggNOG" id="COG1539">
    <property type="taxonomic scope" value="Bacteria"/>
</dbReference>
<dbReference type="Gene3D" id="3.30.1130.10">
    <property type="match status" value="1"/>
</dbReference>
<evidence type="ECO:0000256" key="4">
    <source>
        <dbReference type="ARBA" id="ARBA00022909"/>
    </source>
</evidence>
<feature type="domain" description="Dihydroneopterin aldolase/epimerase" evidence="7">
    <location>
        <begin position="9"/>
        <end position="121"/>
    </location>
</feature>
<evidence type="ECO:0000259" key="7">
    <source>
        <dbReference type="SMART" id="SM00905"/>
    </source>
</evidence>
<dbReference type="PATRIC" id="fig|888055.3.peg.21"/>
<comment type="caution">
    <text evidence="8">The sequence shown here is derived from an EMBL/GenBank/DDBJ whole genome shotgun (WGS) entry which is preliminary data.</text>
</comment>
<dbReference type="HOGENOM" id="CLU_112632_1_4_0"/>